<evidence type="ECO:0000256" key="10">
    <source>
        <dbReference type="ARBA" id="ARBA00022559"/>
    </source>
</evidence>
<feature type="chain" id="PRO_5035103421" description="prostaglandin-endoperoxide synthase" evidence="28">
    <location>
        <begin position="26"/>
        <end position="618"/>
    </location>
</feature>
<comment type="subunit">
    <text evidence="6">Homodimer.</text>
</comment>
<evidence type="ECO:0000256" key="12">
    <source>
        <dbReference type="ARBA" id="ARBA00022617"/>
    </source>
</evidence>
<sequence>MDVFKWQPNYFQWLLVLSLLHQTKTPEFRGEIKKYAFNPCCYFPCKNGGICNEGKSDYFCDCTHTGFYGKTCNFRIWSLFFWNKLDNLLEYLLFNPLSSFIINNLDFLHTIFHSIFVENLVEKLEGHYFSSTSSQYLNLANAYNTCIGTQLLPPVPNFCPTPLGNQGLKKLPSVDTVFKNLLERNDFVKNRKSLNLLFVIFGQNLALQFKHCNYVTWITCSQIYSQNERSYKQGKLTTHIKQGEEFPKVSRDQLGWIARGERAKPNYLVSQNTLTFLISTIWLREHNRICDTLLSLWPDWDDEKLFQTARNIVTGELLAITYSEWIKCFSHVPIDLRYKPLKYPSIVSNTVPIEIYMAFHWPHTFPDEFPLDEIPTNSSNLILALEPSQIYKHGVYKMLASLAKMQAGQVGPQSISKNLAGVTKMLINEGRYYKLPSFNQYRSYFKLRRYRKFSELVGNKKLNAELTKMYGNVDGLEFITGLFLESSNDCHMLGETADHLITNWLLKAIMTHPLSTDKFWKSTSMGGKIGLKIIKGANLRDLICHNVVEKDLCFSENLIKFNYEESFSKFEQIFKKEETTYKKEEGKMKMKNDKKRGKKPNLFNRPFLNLNKLLKFFN</sequence>
<keyword evidence="11" id="KW-0643">Prostaglandin biosynthesis</keyword>
<evidence type="ECO:0000256" key="4">
    <source>
        <dbReference type="ARBA" id="ARBA00004702"/>
    </source>
</evidence>
<dbReference type="SUPFAM" id="SSF57196">
    <property type="entry name" value="EGF/Laminin"/>
    <property type="match status" value="1"/>
</dbReference>
<name>A0A8I6S5J4_CIMLE</name>
<evidence type="ECO:0000256" key="8">
    <source>
        <dbReference type="ARBA" id="ARBA00022501"/>
    </source>
</evidence>
<feature type="signal peptide" evidence="28">
    <location>
        <begin position="1"/>
        <end position="25"/>
    </location>
</feature>
<reference evidence="30" key="1">
    <citation type="submission" date="2022-01" db="UniProtKB">
        <authorList>
            <consortium name="EnsemblMetazoa"/>
        </authorList>
    </citation>
    <scope>IDENTIFICATION</scope>
</reference>
<keyword evidence="19 26" id="KW-0408">Iron</keyword>
<keyword evidence="27" id="KW-0245">EGF-like domain</keyword>
<proteinExistence type="inferred from homology"/>
<keyword evidence="31" id="KW-1185">Reference proteome</keyword>
<dbReference type="GeneID" id="106672299"/>
<keyword evidence="16" id="KW-0492">Microsome</keyword>
<evidence type="ECO:0000256" key="24">
    <source>
        <dbReference type="ARBA" id="ARBA00036358"/>
    </source>
</evidence>
<dbReference type="EnsemblMetazoa" id="XM_014403615.2">
    <property type="protein sequence ID" value="XP_014259101.1"/>
    <property type="gene ID" value="LOC106672299"/>
</dbReference>
<evidence type="ECO:0000256" key="15">
    <source>
        <dbReference type="ARBA" id="ARBA00022832"/>
    </source>
</evidence>
<dbReference type="KEGG" id="clec:106672299"/>
<evidence type="ECO:0000256" key="1">
    <source>
        <dbReference type="ARBA" id="ARBA00001970"/>
    </source>
</evidence>
<comment type="pathway">
    <text evidence="4">Lipid metabolism; prostaglandin biosynthesis.</text>
</comment>
<dbReference type="GO" id="GO:0043005">
    <property type="term" value="C:neuron projection"/>
    <property type="evidence" value="ECO:0007669"/>
    <property type="project" value="TreeGrafter"/>
</dbReference>
<dbReference type="InterPro" id="IPR037120">
    <property type="entry name" value="Haem_peroxidase_sf_animal"/>
</dbReference>
<dbReference type="OrthoDB" id="6333650at2759"/>
<evidence type="ECO:0000256" key="22">
    <source>
        <dbReference type="ARBA" id="ARBA00035976"/>
    </source>
</evidence>
<evidence type="ECO:0000256" key="6">
    <source>
        <dbReference type="ARBA" id="ARBA00011738"/>
    </source>
</evidence>
<dbReference type="Gene3D" id="2.10.25.10">
    <property type="entry name" value="Laminin"/>
    <property type="match status" value="1"/>
</dbReference>
<evidence type="ECO:0000256" key="27">
    <source>
        <dbReference type="PROSITE-ProRule" id="PRU00076"/>
    </source>
</evidence>
<evidence type="ECO:0000256" key="16">
    <source>
        <dbReference type="ARBA" id="ARBA00022848"/>
    </source>
</evidence>
<evidence type="ECO:0000256" key="18">
    <source>
        <dbReference type="ARBA" id="ARBA00023002"/>
    </source>
</evidence>
<accession>A0A8I6S5J4</accession>
<dbReference type="GO" id="GO:0006979">
    <property type="term" value="P:response to oxidative stress"/>
    <property type="evidence" value="ECO:0007669"/>
    <property type="project" value="InterPro"/>
</dbReference>
<comment type="catalytic activity">
    <reaction evidence="23">
        <text>(9Z,12Z)-octadecadienoate + AH2 + O2 = (9R)-hydroxy-(10E,12Z)-octadecadienoate + A + H2O</text>
        <dbReference type="Rhea" id="RHEA:75447"/>
        <dbReference type="ChEBI" id="CHEBI:13193"/>
        <dbReference type="ChEBI" id="CHEBI:15377"/>
        <dbReference type="ChEBI" id="CHEBI:15379"/>
        <dbReference type="ChEBI" id="CHEBI:17499"/>
        <dbReference type="ChEBI" id="CHEBI:30245"/>
        <dbReference type="ChEBI" id="CHEBI:77895"/>
    </reaction>
    <physiologicalReaction direction="left-to-right" evidence="23">
        <dbReference type="Rhea" id="RHEA:75448"/>
    </physiologicalReaction>
</comment>
<dbReference type="GO" id="GO:0020037">
    <property type="term" value="F:heme binding"/>
    <property type="evidence" value="ECO:0007669"/>
    <property type="project" value="InterPro"/>
</dbReference>
<evidence type="ECO:0000256" key="11">
    <source>
        <dbReference type="ARBA" id="ARBA00022585"/>
    </source>
</evidence>
<comment type="catalytic activity">
    <reaction evidence="22">
        <text>(9Z,12Z)-octadecadienoate + AH2 + O2 = (9S)-hydroxy-(10E,12Z)-octadecadienoate + A + H2O</text>
        <dbReference type="Rhea" id="RHEA:75459"/>
        <dbReference type="ChEBI" id="CHEBI:13193"/>
        <dbReference type="ChEBI" id="CHEBI:15377"/>
        <dbReference type="ChEBI" id="CHEBI:15379"/>
        <dbReference type="ChEBI" id="CHEBI:17499"/>
        <dbReference type="ChEBI" id="CHEBI:30245"/>
        <dbReference type="ChEBI" id="CHEBI:77852"/>
    </reaction>
    <physiologicalReaction direction="left-to-right" evidence="22">
        <dbReference type="Rhea" id="RHEA:75460"/>
    </physiologicalReaction>
</comment>
<dbReference type="InterPro" id="IPR050783">
    <property type="entry name" value="Oxylipin_biosynth_metab"/>
</dbReference>
<comment type="similarity">
    <text evidence="5">Belongs to the prostaglandin G/H synthase family.</text>
</comment>
<dbReference type="PROSITE" id="PS50292">
    <property type="entry name" value="PEROXIDASE_3"/>
    <property type="match status" value="1"/>
</dbReference>
<keyword evidence="18" id="KW-0560">Oxidoreductase</keyword>
<dbReference type="EnsemblMetazoa" id="XM_014403617.2">
    <property type="protein sequence ID" value="XP_014259103.1"/>
    <property type="gene ID" value="LOC106672299"/>
</dbReference>
<dbReference type="Proteomes" id="UP000494040">
    <property type="component" value="Unassembled WGS sequence"/>
</dbReference>
<comment type="caution">
    <text evidence="27">Lacks conserved residue(s) required for the propagation of feature annotation.</text>
</comment>
<dbReference type="Pfam" id="PF03098">
    <property type="entry name" value="An_peroxidase"/>
    <property type="match status" value="1"/>
</dbReference>
<evidence type="ECO:0000256" key="9">
    <source>
        <dbReference type="ARBA" id="ARBA00022516"/>
    </source>
</evidence>
<keyword evidence="15" id="KW-0276">Fatty acid metabolism</keyword>
<dbReference type="GO" id="GO:0046872">
    <property type="term" value="F:metal ion binding"/>
    <property type="evidence" value="ECO:0007669"/>
    <property type="project" value="UniProtKB-KW"/>
</dbReference>
<dbReference type="GO" id="GO:0019371">
    <property type="term" value="P:cyclooxygenase pathway"/>
    <property type="evidence" value="ECO:0007669"/>
    <property type="project" value="TreeGrafter"/>
</dbReference>
<dbReference type="RefSeq" id="XP_014259101.1">
    <property type="nucleotide sequence ID" value="XM_014403615.2"/>
</dbReference>
<dbReference type="InterPro" id="IPR000742">
    <property type="entry name" value="EGF"/>
</dbReference>
<dbReference type="RefSeq" id="XP_014259103.1">
    <property type="nucleotide sequence ID" value="XM_014403617.2"/>
</dbReference>
<dbReference type="PANTHER" id="PTHR11903">
    <property type="entry name" value="PROSTAGLANDIN G/H SYNTHASE"/>
    <property type="match status" value="1"/>
</dbReference>
<dbReference type="PROSITE" id="PS50026">
    <property type="entry name" value="EGF_3"/>
    <property type="match status" value="1"/>
</dbReference>
<dbReference type="OMA" id="MIYPPHI"/>
<keyword evidence="28" id="KW-0732">Signal</keyword>
<dbReference type="GO" id="GO:0005789">
    <property type="term" value="C:endoplasmic reticulum membrane"/>
    <property type="evidence" value="ECO:0007669"/>
    <property type="project" value="UniProtKB-SubCell"/>
</dbReference>
<protein>
    <recommendedName>
        <fullName evidence="7">prostaglandin-endoperoxide synthase</fullName>
        <ecNumber evidence="7">1.14.99.1</ecNumber>
    </recommendedName>
</protein>
<evidence type="ECO:0000259" key="29">
    <source>
        <dbReference type="PROSITE" id="PS50026"/>
    </source>
</evidence>
<evidence type="ECO:0000256" key="3">
    <source>
        <dbReference type="ARBA" id="ARBA00004586"/>
    </source>
</evidence>
<dbReference type="InterPro" id="IPR019791">
    <property type="entry name" value="Haem_peroxidase_animal"/>
</dbReference>
<dbReference type="InterPro" id="IPR010255">
    <property type="entry name" value="Haem_peroxidase_sf"/>
</dbReference>
<comment type="subcellular location">
    <subcellularLocation>
        <location evidence="3">Endoplasmic reticulum membrane</location>
    </subcellularLocation>
    <subcellularLocation>
        <location evidence="2">Microsome membrane</location>
    </subcellularLocation>
</comment>
<evidence type="ECO:0000313" key="31">
    <source>
        <dbReference type="Proteomes" id="UP000494040"/>
    </source>
</evidence>
<dbReference type="CDD" id="cd00054">
    <property type="entry name" value="EGF_CA"/>
    <property type="match status" value="1"/>
</dbReference>
<comment type="catalytic activity">
    <reaction evidence="24">
        <text>(9Z,12Z)-octadecadienoate + AH2 + O2 = (13S)-hydroxy-(9Z,11E)-octadecadienoate + A + H2O</text>
        <dbReference type="Rhea" id="RHEA:75451"/>
        <dbReference type="ChEBI" id="CHEBI:13193"/>
        <dbReference type="ChEBI" id="CHEBI:15377"/>
        <dbReference type="ChEBI" id="CHEBI:15379"/>
        <dbReference type="ChEBI" id="CHEBI:17499"/>
        <dbReference type="ChEBI" id="CHEBI:30245"/>
        <dbReference type="ChEBI" id="CHEBI:90850"/>
    </reaction>
    <physiologicalReaction direction="left-to-right" evidence="24">
        <dbReference type="Rhea" id="RHEA:75452"/>
    </physiologicalReaction>
</comment>
<dbReference type="AlphaFoldDB" id="A0A8I6S5J4"/>
<evidence type="ECO:0000256" key="28">
    <source>
        <dbReference type="SAM" id="SignalP"/>
    </source>
</evidence>
<dbReference type="PRINTS" id="PR00457">
    <property type="entry name" value="ANPEROXIDASE"/>
</dbReference>
<evidence type="ECO:0000256" key="2">
    <source>
        <dbReference type="ARBA" id="ARBA00004524"/>
    </source>
</evidence>
<evidence type="ECO:0000256" key="26">
    <source>
        <dbReference type="PIRSR" id="PIRSR619791-2"/>
    </source>
</evidence>
<comment type="cofactor">
    <cofactor evidence="1">
        <name>heme b</name>
        <dbReference type="ChEBI" id="CHEBI:60344"/>
    </cofactor>
</comment>
<evidence type="ECO:0000256" key="21">
    <source>
        <dbReference type="ARBA" id="ARBA00023160"/>
    </source>
</evidence>
<dbReference type="EnsemblMetazoa" id="XM_014403616.2">
    <property type="protein sequence ID" value="XP_014259102.1"/>
    <property type="gene ID" value="LOC106672299"/>
</dbReference>
<keyword evidence="14" id="KW-0256">Endoplasmic reticulum</keyword>
<keyword evidence="21" id="KW-0275">Fatty acid biosynthesis</keyword>
<dbReference type="GO" id="GO:0004601">
    <property type="term" value="F:peroxidase activity"/>
    <property type="evidence" value="ECO:0007669"/>
    <property type="project" value="UniProtKB-KW"/>
</dbReference>
<evidence type="ECO:0000256" key="17">
    <source>
        <dbReference type="ARBA" id="ARBA00022964"/>
    </source>
</evidence>
<feature type="domain" description="EGF-like" evidence="29">
    <location>
        <begin position="36"/>
        <end position="73"/>
    </location>
</feature>
<organism evidence="30 31">
    <name type="scientific">Cimex lectularius</name>
    <name type="common">Bed bug</name>
    <name type="synonym">Acanthia lectularia</name>
    <dbReference type="NCBI Taxonomy" id="79782"/>
    <lineage>
        <taxon>Eukaryota</taxon>
        <taxon>Metazoa</taxon>
        <taxon>Ecdysozoa</taxon>
        <taxon>Arthropoda</taxon>
        <taxon>Hexapoda</taxon>
        <taxon>Insecta</taxon>
        <taxon>Pterygota</taxon>
        <taxon>Neoptera</taxon>
        <taxon>Paraneoptera</taxon>
        <taxon>Hemiptera</taxon>
        <taxon>Heteroptera</taxon>
        <taxon>Panheteroptera</taxon>
        <taxon>Cimicomorpha</taxon>
        <taxon>Cimicidae</taxon>
        <taxon>Cimex</taxon>
    </lineage>
</organism>
<keyword evidence="8" id="KW-0644">Prostaglandin metabolism</keyword>
<dbReference type="GO" id="GO:0004666">
    <property type="term" value="F:prostaglandin-endoperoxide synthase activity"/>
    <property type="evidence" value="ECO:0007669"/>
    <property type="project" value="UniProtKB-EC"/>
</dbReference>
<evidence type="ECO:0000256" key="7">
    <source>
        <dbReference type="ARBA" id="ARBA00012440"/>
    </source>
</evidence>
<dbReference type="SUPFAM" id="SSF48113">
    <property type="entry name" value="Heme-dependent peroxidases"/>
    <property type="match status" value="1"/>
</dbReference>
<dbReference type="PANTHER" id="PTHR11903:SF39">
    <property type="entry name" value="PROSTAGLANDIN G_H SYNTHASE 2-LIKE"/>
    <property type="match status" value="1"/>
</dbReference>
<keyword evidence="20" id="KW-0443">Lipid metabolism</keyword>
<evidence type="ECO:0000313" key="30">
    <source>
        <dbReference type="EnsemblMetazoa" id="XP_014259101.1"/>
    </source>
</evidence>
<evidence type="ECO:0000256" key="20">
    <source>
        <dbReference type="ARBA" id="ARBA00023098"/>
    </source>
</evidence>
<keyword evidence="9" id="KW-0444">Lipid biosynthesis</keyword>
<dbReference type="Gene3D" id="1.10.640.10">
    <property type="entry name" value="Haem peroxidase domain superfamily, animal type"/>
    <property type="match status" value="1"/>
</dbReference>
<keyword evidence="17" id="KW-0223">Dioxygenase</keyword>
<evidence type="ECO:0000256" key="13">
    <source>
        <dbReference type="ARBA" id="ARBA00022723"/>
    </source>
</evidence>
<dbReference type="EC" id="1.14.99.1" evidence="7"/>
<comment type="catalytic activity">
    <reaction evidence="25">
        <text>(9Z,12Z)-octadecadienoate + AH2 + O2 = (13R)-hydroxy-(9Z,11E)-octadecadienoate + A + H2O</text>
        <dbReference type="Rhea" id="RHEA:75455"/>
        <dbReference type="ChEBI" id="CHEBI:13193"/>
        <dbReference type="ChEBI" id="CHEBI:15377"/>
        <dbReference type="ChEBI" id="CHEBI:15379"/>
        <dbReference type="ChEBI" id="CHEBI:17499"/>
        <dbReference type="ChEBI" id="CHEBI:30245"/>
        <dbReference type="ChEBI" id="CHEBI:136655"/>
    </reaction>
    <physiologicalReaction direction="left-to-right" evidence="25">
        <dbReference type="Rhea" id="RHEA:75456"/>
    </physiologicalReaction>
</comment>
<evidence type="ECO:0000256" key="5">
    <source>
        <dbReference type="ARBA" id="ARBA00008928"/>
    </source>
</evidence>
<dbReference type="RefSeq" id="XP_014259102.1">
    <property type="nucleotide sequence ID" value="XM_014403616.2"/>
</dbReference>
<keyword evidence="10" id="KW-0575">Peroxidase</keyword>
<evidence type="ECO:0000256" key="25">
    <source>
        <dbReference type="ARBA" id="ARBA00036409"/>
    </source>
</evidence>
<keyword evidence="13 26" id="KW-0479">Metal-binding</keyword>
<dbReference type="GO" id="GO:0016702">
    <property type="term" value="F:oxidoreductase activity, acting on single donors with incorporation of molecular oxygen, incorporation of two atoms of oxygen"/>
    <property type="evidence" value="ECO:0007669"/>
    <property type="project" value="TreeGrafter"/>
</dbReference>
<evidence type="ECO:0000256" key="19">
    <source>
        <dbReference type="ARBA" id="ARBA00023004"/>
    </source>
</evidence>
<evidence type="ECO:0000256" key="23">
    <source>
        <dbReference type="ARBA" id="ARBA00036313"/>
    </source>
</evidence>
<evidence type="ECO:0000256" key="14">
    <source>
        <dbReference type="ARBA" id="ARBA00022824"/>
    </source>
</evidence>
<feature type="binding site" description="axial binding residue" evidence="26">
    <location>
        <position position="363"/>
    </location>
    <ligand>
        <name>heme b</name>
        <dbReference type="ChEBI" id="CHEBI:60344"/>
    </ligand>
    <ligandPart>
        <name>Fe</name>
        <dbReference type="ChEBI" id="CHEBI:18248"/>
    </ligandPart>
</feature>
<keyword evidence="12 26" id="KW-0349">Heme</keyword>